<dbReference type="InterPro" id="IPR055438">
    <property type="entry name" value="AstE_AspA_cat"/>
</dbReference>
<keyword evidence="7" id="KW-1185">Reference proteome</keyword>
<evidence type="ECO:0000259" key="5">
    <source>
        <dbReference type="Pfam" id="PF24827"/>
    </source>
</evidence>
<evidence type="ECO:0000256" key="2">
    <source>
        <dbReference type="ARBA" id="ARBA00022723"/>
    </source>
</evidence>
<sequence length="343" mass="37460">MARSPIEISGHSIARGKHQTVILPVPDTYLRQGSGMPVHVFHGRREGPSLFVCAAIHGDELNGIEIIRQLTTLKRLSKLAGTLYAIPIVNLYGFLANTRYLPDRRDLNRFFPGKAGGSLASELAQVVFDTVVTRCEYGIDLHTGSNHRNNLPHLRGNMKDEVVLGMAEAYGAPLALNVEGTEGTLRHSAETHGVKMLLYEAGTALCFDEFSIRAGVRGIVSVMEHLGMLTKRKTTRPKKKVSLQVAHDRTWIRASASGLFRAKAKMGQRVRKGEVLGSIHDPFSHESVDILSPKNGMVIGTQSLPSVHKGDAIMHIACFETLSQAEAQVDTFSEIVMGDGSFS</sequence>
<evidence type="ECO:0000256" key="3">
    <source>
        <dbReference type="ARBA" id="ARBA00022801"/>
    </source>
</evidence>
<evidence type="ECO:0000313" key="6">
    <source>
        <dbReference type="EMBL" id="BDQ33385.1"/>
    </source>
</evidence>
<dbReference type="Pfam" id="PF24827">
    <property type="entry name" value="AstE_AspA_cat"/>
    <property type="match status" value="1"/>
</dbReference>
<dbReference type="PIRSF" id="PIRSF039012">
    <property type="entry name" value="ASP"/>
    <property type="match status" value="1"/>
</dbReference>
<dbReference type="SUPFAM" id="SSF53187">
    <property type="entry name" value="Zn-dependent exopeptidases"/>
    <property type="match status" value="1"/>
</dbReference>
<gene>
    <name evidence="6" type="ORF">JCM14722_09270</name>
</gene>
<dbReference type="Proteomes" id="UP001061361">
    <property type="component" value="Chromosome"/>
</dbReference>
<dbReference type="PANTHER" id="PTHR37326:SF2">
    <property type="entry name" value="SUCCINYLGLUTAMATE DESUCCINYLASE_ASPARTOACYLASE FAMILY PROTEIN"/>
    <property type="match status" value="1"/>
</dbReference>
<protein>
    <submittedName>
        <fullName evidence="6">Succinylglutamate desuccinylase</fullName>
    </submittedName>
</protein>
<name>A0ABM8APR3_9BACT</name>
<evidence type="ECO:0000256" key="1">
    <source>
        <dbReference type="ARBA" id="ARBA00001947"/>
    </source>
</evidence>
<reference evidence="6" key="1">
    <citation type="submission" date="2022-08" db="EMBL/GenBank/DDBJ databases">
        <title>Genome Sequence of the sulphate-reducing bacterium, Pseudodesulfovibrio portus JCM14722.</title>
        <authorList>
            <person name="Kondo R."/>
            <person name="Kataoka T."/>
        </authorList>
    </citation>
    <scope>NUCLEOTIDE SEQUENCE</scope>
    <source>
        <strain evidence="6">JCM 14722</strain>
    </source>
</reference>
<dbReference type="CDD" id="cd06251">
    <property type="entry name" value="M14_ASTE_ASPA-like"/>
    <property type="match status" value="1"/>
</dbReference>
<comment type="cofactor">
    <cofactor evidence="1">
        <name>Zn(2+)</name>
        <dbReference type="ChEBI" id="CHEBI:29105"/>
    </cofactor>
</comment>
<keyword evidence="4" id="KW-0862">Zinc</keyword>
<proteinExistence type="predicted"/>
<evidence type="ECO:0000256" key="4">
    <source>
        <dbReference type="ARBA" id="ARBA00022833"/>
    </source>
</evidence>
<evidence type="ECO:0000313" key="7">
    <source>
        <dbReference type="Proteomes" id="UP001061361"/>
    </source>
</evidence>
<organism evidence="6 7">
    <name type="scientific">Pseudodesulfovibrio portus</name>
    <dbReference type="NCBI Taxonomy" id="231439"/>
    <lineage>
        <taxon>Bacteria</taxon>
        <taxon>Pseudomonadati</taxon>
        <taxon>Thermodesulfobacteriota</taxon>
        <taxon>Desulfovibrionia</taxon>
        <taxon>Desulfovibrionales</taxon>
        <taxon>Desulfovibrionaceae</taxon>
    </lineage>
</organism>
<feature type="domain" description="Succinylglutamate desuccinylase/Aspartoacylase catalytic" evidence="5">
    <location>
        <begin position="47"/>
        <end position="226"/>
    </location>
</feature>
<dbReference type="RefSeq" id="WP_264983439.1">
    <property type="nucleotide sequence ID" value="NZ_AP026708.1"/>
</dbReference>
<dbReference type="Gene3D" id="3.40.630.10">
    <property type="entry name" value="Zn peptidases"/>
    <property type="match status" value="1"/>
</dbReference>
<dbReference type="InterPro" id="IPR053138">
    <property type="entry name" value="N-alpha-Ac-DABA_deacetylase"/>
</dbReference>
<dbReference type="InterPro" id="IPR043795">
    <property type="entry name" value="N-alpha-Ac-DABA-like"/>
</dbReference>
<keyword evidence="2" id="KW-0479">Metal-binding</keyword>
<accession>A0ABM8APR3</accession>
<dbReference type="PANTHER" id="PTHR37326">
    <property type="entry name" value="BLL3975 PROTEIN"/>
    <property type="match status" value="1"/>
</dbReference>
<dbReference type="EMBL" id="AP026708">
    <property type="protein sequence ID" value="BDQ33385.1"/>
    <property type="molecule type" value="Genomic_DNA"/>
</dbReference>
<keyword evidence="3" id="KW-0378">Hydrolase</keyword>